<reference evidence="3 4" key="1">
    <citation type="journal article" date="2015" name="Genome Announc.">
        <title>Complete Genome Sequence of Cupriavidus basilensis 4G11, Isolated from the Oak Ridge Field Research Center Site.</title>
        <authorList>
            <person name="Ray J."/>
            <person name="Waters R.J."/>
            <person name="Skerker J.M."/>
            <person name="Kuehl J.V."/>
            <person name="Price M.N."/>
            <person name="Huang J."/>
            <person name="Chakraborty R."/>
            <person name="Arkin A.P."/>
            <person name="Deutschbauer A."/>
        </authorList>
    </citation>
    <scope>NUCLEOTIDE SEQUENCE [LARGE SCALE GENOMIC DNA]</scope>
    <source>
        <strain evidence="3">4G11</strain>
    </source>
</reference>
<dbReference type="RefSeq" id="WP_052495220.1">
    <property type="nucleotide sequence ID" value="NZ_CP010537.1"/>
</dbReference>
<keyword evidence="4" id="KW-1185">Reference proteome</keyword>
<dbReference type="EMBL" id="CP010537">
    <property type="protein sequence ID" value="AJG25006.1"/>
    <property type="molecule type" value="Genomic_DNA"/>
</dbReference>
<evidence type="ECO:0000256" key="2">
    <source>
        <dbReference type="SAM" id="Phobius"/>
    </source>
</evidence>
<keyword evidence="2" id="KW-0812">Transmembrane</keyword>
<dbReference type="Proteomes" id="UP000031843">
    <property type="component" value="Chromosome secondary"/>
</dbReference>
<feature type="transmembrane region" description="Helical" evidence="2">
    <location>
        <begin position="282"/>
        <end position="304"/>
    </location>
</feature>
<dbReference type="AlphaFoldDB" id="A0A0C4YX08"/>
<sequence>MGLLERLWDWLTSSGSGKPRKGHPDLYPLEVDKLAKELRLVDEAKRLGEAGLPACDATLISGPEAAVVQRVEKARQDYVDWAALRLNVLSQDLGRRNITQDVNRARQADKEFERKASTLLTEQDSILRTLGETARKRKAELDAFRTEHGLTREAHFPSGTRTYLLYAVLFLLVGVEGVLNARFFAQGLDSGLLGGFAEAAIMAAINVAVAFLLGKFAIRYVNHRSAALKTLGLAALAFSFFVMACVGMGIAHYRDSLTAEVANPAKAALDAFIEHPLHLRDFFSWALFAISMVFGIASLFDGLFSEDLYPGYGSISRRTQTAVEDHEDELNTLRIDLEELKNEELKALDKTLERAQADVAVFESLIKDKLMTGSRLSTALRDADNSLDALLRKFRTENELHRKGLQRPVYFDRQPDLRPIRTPDFSTAADEAGLREQRVLVNALLAEVQEIRARIQAAFTQHFDRLKPLGTHFPAKEIA</sequence>
<keyword evidence="1" id="KW-0175">Coiled coil</keyword>
<dbReference type="OrthoDB" id="9129433at2"/>
<dbReference type="STRING" id="68895.RR42_s3430"/>
<proteinExistence type="predicted"/>
<keyword evidence="2" id="KW-1133">Transmembrane helix</keyword>
<feature type="transmembrane region" description="Helical" evidence="2">
    <location>
        <begin position="196"/>
        <end position="218"/>
    </location>
</feature>
<dbReference type="KEGG" id="cbw:RR42_s3430"/>
<feature type="coiled-coil region" evidence="1">
    <location>
        <begin position="323"/>
        <end position="365"/>
    </location>
</feature>
<evidence type="ECO:0000256" key="1">
    <source>
        <dbReference type="SAM" id="Coils"/>
    </source>
</evidence>
<keyword evidence="2" id="KW-0472">Membrane</keyword>
<accession>A0A0C4YX08</accession>
<feature type="transmembrane region" description="Helical" evidence="2">
    <location>
        <begin position="163"/>
        <end position="184"/>
    </location>
</feature>
<gene>
    <name evidence="3" type="ORF">RR42_s3430</name>
</gene>
<evidence type="ECO:0000313" key="4">
    <source>
        <dbReference type="Proteomes" id="UP000031843"/>
    </source>
</evidence>
<feature type="transmembrane region" description="Helical" evidence="2">
    <location>
        <begin position="230"/>
        <end position="253"/>
    </location>
</feature>
<name>A0A0C4YX08_9BURK</name>
<evidence type="ECO:0000313" key="3">
    <source>
        <dbReference type="EMBL" id="AJG25006.1"/>
    </source>
</evidence>
<organism evidence="3 4">
    <name type="scientific">Cupriavidus basilensis</name>
    <dbReference type="NCBI Taxonomy" id="68895"/>
    <lineage>
        <taxon>Bacteria</taxon>
        <taxon>Pseudomonadati</taxon>
        <taxon>Pseudomonadota</taxon>
        <taxon>Betaproteobacteria</taxon>
        <taxon>Burkholderiales</taxon>
        <taxon>Burkholderiaceae</taxon>
        <taxon>Cupriavidus</taxon>
    </lineage>
</organism>
<protein>
    <recommendedName>
        <fullName evidence="5">Transmembrane protein</fullName>
    </recommendedName>
</protein>
<evidence type="ECO:0008006" key="5">
    <source>
        <dbReference type="Google" id="ProtNLM"/>
    </source>
</evidence>